<evidence type="ECO:0000313" key="1">
    <source>
        <dbReference type="EMBL" id="EKB47709.1"/>
    </source>
</evidence>
<dbReference type="Proteomes" id="UP000004478">
    <property type="component" value="Unassembled WGS sequence"/>
</dbReference>
<comment type="caution">
    <text evidence="1">The sequence shown here is derived from an EMBL/GenBank/DDBJ whole genome shotgun (WGS) entry which is preliminary data.</text>
</comment>
<proteinExistence type="predicted"/>
<dbReference type="EMBL" id="AMGM01000098">
    <property type="protein sequence ID" value="EKB47709.1"/>
    <property type="molecule type" value="Genomic_DNA"/>
</dbReference>
<dbReference type="AlphaFoldDB" id="K1LUC4"/>
<evidence type="ECO:0000313" key="2">
    <source>
        <dbReference type="Proteomes" id="UP000004478"/>
    </source>
</evidence>
<sequence length="37" mass="4252">MASFKKEISVLVFIFLVLDYRVKSNLARGLKHLKTSV</sequence>
<name>K1LUC4_CECL9</name>
<gene>
    <name evidence="1" type="ORF">B879_03680</name>
</gene>
<keyword evidence="2" id="KW-1185">Reference proteome</keyword>
<organism evidence="1 2">
    <name type="scientific">Cecembia lonarensis (strain CCUG 58316 / KCTC 22772 / LW9)</name>
    <dbReference type="NCBI Taxonomy" id="1225176"/>
    <lineage>
        <taxon>Bacteria</taxon>
        <taxon>Pseudomonadati</taxon>
        <taxon>Bacteroidota</taxon>
        <taxon>Cytophagia</taxon>
        <taxon>Cytophagales</taxon>
        <taxon>Cyclobacteriaceae</taxon>
        <taxon>Cecembia</taxon>
    </lineage>
</organism>
<accession>K1LUC4</accession>
<protein>
    <submittedName>
        <fullName evidence="1">Uncharacterized protein</fullName>
    </submittedName>
</protein>
<reference evidence="1 2" key="1">
    <citation type="journal article" date="2012" name="J. Bacteriol.">
        <title>Draft Genome Sequence of Cecembia lonarensis Strain LW9T, Isolated from Lonar Lake, a Haloalkaline Lake in India.</title>
        <authorList>
            <person name="Shivaji S."/>
            <person name="Ara S."/>
            <person name="Singh A."/>
            <person name="Pinnaka A.K."/>
        </authorList>
    </citation>
    <scope>NUCLEOTIDE SEQUENCE [LARGE SCALE GENOMIC DNA]</scope>
    <source>
        <strain evidence="1 2">LW9</strain>
    </source>
</reference>